<keyword evidence="2" id="KW-1185">Reference proteome</keyword>
<protein>
    <submittedName>
        <fullName evidence="1">Uncharacterized protein</fullName>
    </submittedName>
</protein>
<name>A0AAV7VSM5_PLEWA</name>
<evidence type="ECO:0000313" key="2">
    <source>
        <dbReference type="Proteomes" id="UP001066276"/>
    </source>
</evidence>
<sequence>MADFDLYFLAAQLQWTSRWFSGVGLTELDPSGTGFDQGMVLTKLLHPTLCTTGPGTLSTALTSWHQTPKRTVSFRTLVVGSLRAALMLLLSLLLSNVSVWLLAEPERDLWVGACEEVKDLVEIVASL</sequence>
<reference evidence="1" key="1">
    <citation type="journal article" date="2022" name="bioRxiv">
        <title>Sequencing and chromosome-scale assembly of the giantPleurodeles waltlgenome.</title>
        <authorList>
            <person name="Brown T."/>
            <person name="Elewa A."/>
            <person name="Iarovenko S."/>
            <person name="Subramanian E."/>
            <person name="Araus A.J."/>
            <person name="Petzold A."/>
            <person name="Susuki M."/>
            <person name="Suzuki K.-i.T."/>
            <person name="Hayashi T."/>
            <person name="Toyoda A."/>
            <person name="Oliveira C."/>
            <person name="Osipova E."/>
            <person name="Leigh N.D."/>
            <person name="Simon A."/>
            <person name="Yun M.H."/>
        </authorList>
    </citation>
    <scope>NUCLEOTIDE SEQUENCE</scope>
    <source>
        <strain evidence="1">20211129_DDA</strain>
        <tissue evidence="1">Liver</tissue>
    </source>
</reference>
<comment type="caution">
    <text evidence="1">The sequence shown here is derived from an EMBL/GenBank/DDBJ whole genome shotgun (WGS) entry which is preliminary data.</text>
</comment>
<evidence type="ECO:0000313" key="1">
    <source>
        <dbReference type="EMBL" id="KAJ1203348.1"/>
    </source>
</evidence>
<dbReference type="EMBL" id="JANPWB010000003">
    <property type="protein sequence ID" value="KAJ1203348.1"/>
    <property type="molecule type" value="Genomic_DNA"/>
</dbReference>
<accession>A0AAV7VSM5</accession>
<dbReference type="Proteomes" id="UP001066276">
    <property type="component" value="Chromosome 2_1"/>
</dbReference>
<dbReference type="AlphaFoldDB" id="A0AAV7VSM5"/>
<organism evidence="1 2">
    <name type="scientific">Pleurodeles waltl</name>
    <name type="common">Iberian ribbed newt</name>
    <dbReference type="NCBI Taxonomy" id="8319"/>
    <lineage>
        <taxon>Eukaryota</taxon>
        <taxon>Metazoa</taxon>
        <taxon>Chordata</taxon>
        <taxon>Craniata</taxon>
        <taxon>Vertebrata</taxon>
        <taxon>Euteleostomi</taxon>
        <taxon>Amphibia</taxon>
        <taxon>Batrachia</taxon>
        <taxon>Caudata</taxon>
        <taxon>Salamandroidea</taxon>
        <taxon>Salamandridae</taxon>
        <taxon>Pleurodelinae</taxon>
        <taxon>Pleurodeles</taxon>
    </lineage>
</organism>
<proteinExistence type="predicted"/>
<gene>
    <name evidence="1" type="ORF">NDU88_007135</name>
</gene>